<dbReference type="InParanoid" id="A0A3N4KNQ0"/>
<dbReference type="OrthoDB" id="6419443at2759"/>
<sequence>RSLHMTAIDIADWTRITTTLTTALTTAPTPPRAAYLPRGVYSVDFHHHDMLAPSATALIPPSARLITLLFTTNELYTQSRGATTAFLLALGERVRSGCLLLVLESAGSYSTVTVNGRVFPMGMLLDHTLLAGEAWEKVLGEEARWFRLPEGLRYPIELENMRYMVRVYRK</sequence>
<keyword evidence="2" id="KW-1185">Reference proteome</keyword>
<dbReference type="Proteomes" id="UP000277580">
    <property type="component" value="Unassembled WGS sequence"/>
</dbReference>
<feature type="non-terminal residue" evidence="1">
    <location>
        <position position="1"/>
    </location>
</feature>
<gene>
    <name evidence="1" type="ORF">P167DRAFT_475067</name>
</gene>
<dbReference type="EMBL" id="ML119130">
    <property type="protein sequence ID" value="RPB12167.1"/>
    <property type="molecule type" value="Genomic_DNA"/>
</dbReference>
<accession>A0A3N4KNQ0</accession>
<evidence type="ECO:0000313" key="2">
    <source>
        <dbReference type="Proteomes" id="UP000277580"/>
    </source>
</evidence>
<name>A0A3N4KNQ0_9PEZI</name>
<proteinExistence type="predicted"/>
<feature type="non-terminal residue" evidence="1">
    <location>
        <position position="170"/>
    </location>
</feature>
<dbReference type="Pfam" id="PF11312">
    <property type="entry name" value="Methyltransf_34"/>
    <property type="match status" value="1"/>
</dbReference>
<reference evidence="1 2" key="1">
    <citation type="journal article" date="2018" name="Nat. Ecol. Evol.">
        <title>Pezizomycetes genomes reveal the molecular basis of ectomycorrhizal truffle lifestyle.</title>
        <authorList>
            <person name="Murat C."/>
            <person name="Payen T."/>
            <person name="Noel B."/>
            <person name="Kuo A."/>
            <person name="Morin E."/>
            <person name="Chen J."/>
            <person name="Kohler A."/>
            <person name="Krizsan K."/>
            <person name="Balestrini R."/>
            <person name="Da Silva C."/>
            <person name="Montanini B."/>
            <person name="Hainaut M."/>
            <person name="Levati E."/>
            <person name="Barry K.W."/>
            <person name="Belfiori B."/>
            <person name="Cichocki N."/>
            <person name="Clum A."/>
            <person name="Dockter R.B."/>
            <person name="Fauchery L."/>
            <person name="Guy J."/>
            <person name="Iotti M."/>
            <person name="Le Tacon F."/>
            <person name="Lindquist E.A."/>
            <person name="Lipzen A."/>
            <person name="Malagnac F."/>
            <person name="Mello A."/>
            <person name="Molinier V."/>
            <person name="Miyauchi S."/>
            <person name="Poulain J."/>
            <person name="Riccioni C."/>
            <person name="Rubini A."/>
            <person name="Sitrit Y."/>
            <person name="Splivallo R."/>
            <person name="Traeger S."/>
            <person name="Wang M."/>
            <person name="Zifcakova L."/>
            <person name="Wipf D."/>
            <person name="Zambonelli A."/>
            <person name="Paolocci F."/>
            <person name="Nowrousian M."/>
            <person name="Ottonello S."/>
            <person name="Baldrian P."/>
            <person name="Spatafora J.W."/>
            <person name="Henrissat B."/>
            <person name="Nagy L.G."/>
            <person name="Aury J.M."/>
            <person name="Wincker P."/>
            <person name="Grigoriev I.V."/>
            <person name="Bonfante P."/>
            <person name="Martin F.M."/>
        </authorList>
    </citation>
    <scope>NUCLEOTIDE SEQUENCE [LARGE SCALE GENOMIC DNA]</scope>
    <source>
        <strain evidence="1 2">CCBAS932</strain>
    </source>
</reference>
<organism evidence="1 2">
    <name type="scientific">Morchella conica CCBAS932</name>
    <dbReference type="NCBI Taxonomy" id="1392247"/>
    <lineage>
        <taxon>Eukaryota</taxon>
        <taxon>Fungi</taxon>
        <taxon>Dikarya</taxon>
        <taxon>Ascomycota</taxon>
        <taxon>Pezizomycotina</taxon>
        <taxon>Pezizomycetes</taxon>
        <taxon>Pezizales</taxon>
        <taxon>Morchellaceae</taxon>
        <taxon>Morchella</taxon>
    </lineage>
</organism>
<evidence type="ECO:0000313" key="1">
    <source>
        <dbReference type="EMBL" id="RPB12167.1"/>
    </source>
</evidence>
<protein>
    <submittedName>
        <fullName evidence="1">Uncharacterized protein</fullName>
    </submittedName>
</protein>
<dbReference type="InterPro" id="IPR021463">
    <property type="entry name" value="Methyltransf_34"/>
</dbReference>
<dbReference type="AlphaFoldDB" id="A0A3N4KNQ0"/>
<dbReference type="STRING" id="1392247.A0A3N4KNQ0"/>